<dbReference type="RefSeq" id="WP_075785401.1">
    <property type="nucleotide sequence ID" value="NZ_JAESIL010000086.1"/>
</dbReference>
<evidence type="ECO:0000313" key="1">
    <source>
        <dbReference type="EMBL" id="MBL3579792.1"/>
    </source>
</evidence>
<accession>A0ABS1RLN0</accession>
<proteinExistence type="predicted"/>
<protein>
    <recommendedName>
        <fullName evidence="3">DUF2116 family Zn-ribbon domain-containing protein</fullName>
    </recommendedName>
</protein>
<comment type="caution">
    <text evidence="1">The sequence shown here is derived from an EMBL/GenBank/DDBJ whole genome shotgun (WGS) entry which is preliminary data.</text>
</comment>
<evidence type="ECO:0008006" key="3">
    <source>
        <dbReference type="Google" id="ProtNLM"/>
    </source>
</evidence>
<evidence type="ECO:0000313" key="2">
    <source>
        <dbReference type="Proteomes" id="UP000635853"/>
    </source>
</evidence>
<dbReference type="EMBL" id="JAESIL010000086">
    <property type="protein sequence ID" value="MBL3579792.1"/>
    <property type="molecule type" value="Genomic_DNA"/>
</dbReference>
<organism evidence="1 2">
    <name type="scientific">Rhodovulum visakhapatnamense</name>
    <dbReference type="NCBI Taxonomy" id="364297"/>
    <lineage>
        <taxon>Bacteria</taxon>
        <taxon>Pseudomonadati</taxon>
        <taxon>Pseudomonadota</taxon>
        <taxon>Alphaproteobacteria</taxon>
        <taxon>Rhodobacterales</taxon>
        <taxon>Paracoccaceae</taxon>
        <taxon>Rhodovulum</taxon>
    </lineage>
</organism>
<sequence>MTRRCERCGAPIPGHKRADAVYCSKTCKNTDYGEILAAGRIDDKRDRAPCLHCGAPIPPEAPANRRFCSITCQRLARRVRDKAARVQTCPVCGKTFNASIPDQTCCSHACAAVYRREAGPRPCQCCGKEIPAPLPEQKWCSSRCRERAWKIRRRKG</sequence>
<name>A0ABS1RLN0_9RHOB</name>
<gene>
    <name evidence="1" type="ORF">JMJ92_16785</name>
</gene>
<dbReference type="Proteomes" id="UP000635853">
    <property type="component" value="Unassembled WGS sequence"/>
</dbReference>
<reference evidence="2" key="1">
    <citation type="submission" date="2021-01" db="EMBL/GenBank/DDBJ databases">
        <title>Draft genomes of Rhodovulum sulfidophilum.</title>
        <authorList>
            <person name="Guzman M.S."/>
        </authorList>
    </citation>
    <scope>NUCLEOTIDE SEQUENCE [LARGE SCALE GENOMIC DNA]</scope>
    <source>
        <strain evidence="2">AB19</strain>
    </source>
</reference>
<keyword evidence="2" id="KW-1185">Reference proteome</keyword>